<feature type="compositionally biased region" description="Low complexity" evidence="1">
    <location>
        <begin position="448"/>
        <end position="459"/>
    </location>
</feature>
<organism evidence="2 3">
    <name type="scientific">Sclerotinia trifoliorum</name>
    <dbReference type="NCBI Taxonomy" id="28548"/>
    <lineage>
        <taxon>Eukaryota</taxon>
        <taxon>Fungi</taxon>
        <taxon>Dikarya</taxon>
        <taxon>Ascomycota</taxon>
        <taxon>Pezizomycotina</taxon>
        <taxon>Leotiomycetes</taxon>
        <taxon>Helotiales</taxon>
        <taxon>Sclerotiniaceae</taxon>
        <taxon>Sclerotinia</taxon>
    </lineage>
</organism>
<feature type="compositionally biased region" description="Basic and acidic residues" evidence="1">
    <location>
        <begin position="245"/>
        <end position="259"/>
    </location>
</feature>
<evidence type="ECO:0000313" key="2">
    <source>
        <dbReference type="EMBL" id="CAD6452727.1"/>
    </source>
</evidence>
<dbReference type="AlphaFoldDB" id="A0A8H2W2Y1"/>
<evidence type="ECO:0000256" key="1">
    <source>
        <dbReference type="SAM" id="MobiDB-lite"/>
    </source>
</evidence>
<reference evidence="2" key="1">
    <citation type="submission" date="2020-10" db="EMBL/GenBank/DDBJ databases">
        <authorList>
            <person name="Kusch S."/>
        </authorList>
    </citation>
    <scope>NUCLEOTIDE SEQUENCE</scope>
    <source>
        <strain evidence="2">SwB9</strain>
    </source>
</reference>
<sequence>MGLSAIMHTALGGAKDLIPSRLRRSRHSRRSKGSRYISKEGIISRYRSSPAGDSVFDKDSSDESIFYRASSSEDSSEEEAIICYAPSEGDFSVETNSLNSLSKEDGIVYKIPSVEDFPEEETVSHSPSSKEKTVFYKAPSAEDFPEEDIVSHGLFADEEAVLYEVSSVEQIANPLISENSAETVTDGPCEAEENKIPQVQASVQELVAHFETLKEGSSEIPVSEVSIESLMHNPSRGKSSTNHINGHDGHDDSKSSTDTIIHKPSEASEVHKISRRQDYKNKIRRCLSSKSLSSKSLFSTRETSAPLNKLEEESSTHHIIDQDDSKGSTDTIIHIPLEVSEVPKISRRQEYKTKIRRCLSSKSLSSTQQFIAPSKTLEVESSTNNVYQKKKFSTSNYSISIYSQEGIDEIFVSPEEKELNALKAKLFHQELELKKLRSENSQLRSDPTSNSVSESETVVHTPLENTRTSNRERCRSKVRQYVSSTHELMAPLKALHPSNRAERGHAKRLYKERLEALENAPMFFETVPFESTDEAEAPIFYCPRHVSCSCEPHPSCPLEKKKMEEQALPITEHSSEVFSADDYILHIKDLSDEFLGIKPSAVEEKLEQQIPQVPEQRQPKKSSIKDHTGHVNHLADDRLGVTGFNPRTGVLDSSEEHKTPRRVHWASTENGWESRPIRSPTSSTGGRKVPRRFGKKKRAADSEATKEPECTKVSEPVKEPKCAEAPEPAKEPECAEVLEPVTNAWGDFLAERKHLGLTVHDKFNNKCITTSTITIGPLGPLGGMVRAAFGSLDEVDD</sequence>
<feature type="compositionally biased region" description="Basic residues" evidence="1">
    <location>
        <begin position="688"/>
        <end position="698"/>
    </location>
</feature>
<feature type="region of interest" description="Disordered" evidence="1">
    <location>
        <begin position="606"/>
        <end position="712"/>
    </location>
</feature>
<proteinExistence type="predicted"/>
<feature type="compositionally biased region" description="Basic and acidic residues" evidence="1">
    <location>
        <begin position="699"/>
        <end position="712"/>
    </location>
</feature>
<feature type="region of interest" description="Disordered" evidence="1">
    <location>
        <begin position="438"/>
        <end position="471"/>
    </location>
</feature>
<gene>
    <name evidence="2" type="ORF">SCLTRI_LOCUS9799</name>
</gene>
<feature type="region of interest" description="Disordered" evidence="1">
    <location>
        <begin position="232"/>
        <end position="259"/>
    </location>
</feature>
<dbReference type="OrthoDB" id="3537995at2759"/>
<protein>
    <submittedName>
        <fullName evidence="2">1c547de4-8c83-499d-b255-46caf92c351c</fullName>
    </submittedName>
</protein>
<name>A0A8H2W2Y1_9HELO</name>
<feature type="compositionally biased region" description="Basic and acidic residues" evidence="1">
    <location>
        <begin position="309"/>
        <end position="327"/>
    </location>
</feature>
<evidence type="ECO:0000313" key="3">
    <source>
        <dbReference type="Proteomes" id="UP000624404"/>
    </source>
</evidence>
<feature type="compositionally biased region" description="Basic and acidic residues" evidence="1">
    <location>
        <begin position="623"/>
        <end position="639"/>
    </location>
</feature>
<dbReference type="Proteomes" id="UP000624404">
    <property type="component" value="Unassembled WGS sequence"/>
</dbReference>
<comment type="caution">
    <text evidence="2">The sequence shown here is derived from an EMBL/GenBank/DDBJ whole genome shotgun (WGS) entry which is preliminary data.</text>
</comment>
<keyword evidence="3" id="KW-1185">Reference proteome</keyword>
<accession>A0A8H2W2Y1</accession>
<feature type="region of interest" description="Disordered" evidence="1">
    <location>
        <begin position="301"/>
        <end position="327"/>
    </location>
</feature>
<dbReference type="EMBL" id="CAJHIA010000036">
    <property type="protein sequence ID" value="CAD6452727.1"/>
    <property type="molecule type" value="Genomic_DNA"/>
</dbReference>